<evidence type="ECO:0000313" key="1">
    <source>
        <dbReference type="EMBL" id="KAI9554971.1"/>
    </source>
</evidence>
<gene>
    <name evidence="1" type="ORF">GHT06_020260</name>
</gene>
<keyword evidence="2" id="KW-1185">Reference proteome</keyword>
<evidence type="ECO:0000313" key="2">
    <source>
        <dbReference type="Proteomes" id="UP000820818"/>
    </source>
</evidence>
<accession>A0AAD5PPB7</accession>
<dbReference type="Proteomes" id="UP000820818">
    <property type="component" value="Linkage Group LG8"/>
</dbReference>
<sequence>MENFNPRPGQPLFSDLFNQITSGAPVIIHLLSKPQSFNLLNLTEKKQFITNFTHIVGQVKNGTKWTHRGTLNIYPTSNNQKKQLLELKAVKDIQIKCTPAMPETLEEESYNLVSLITVRTGLYWGSDHLPVMIDLDLNTSTNSAPNDHWTFHKDNWTKWNEDISQKLTLAYYPTLTIPEEVYQLFYKAIIEASERHHRPKKNYKESSKPWWTAECRRATANTRKAYQKWRHTLLP</sequence>
<dbReference type="EMBL" id="WJBH02000008">
    <property type="protein sequence ID" value="KAI9554971.1"/>
    <property type="molecule type" value="Genomic_DNA"/>
</dbReference>
<proteinExistence type="predicted"/>
<dbReference type="AlphaFoldDB" id="A0AAD5PPB7"/>
<evidence type="ECO:0008006" key="3">
    <source>
        <dbReference type="Google" id="ProtNLM"/>
    </source>
</evidence>
<reference evidence="1 2" key="1">
    <citation type="submission" date="2022-05" db="EMBL/GenBank/DDBJ databases">
        <title>A multi-omics perspective on studying reproductive biology in Daphnia sinensis.</title>
        <authorList>
            <person name="Jia J."/>
        </authorList>
    </citation>
    <scope>NUCLEOTIDE SEQUENCE [LARGE SCALE GENOMIC DNA]</scope>
    <source>
        <strain evidence="1 2">WSL</strain>
    </source>
</reference>
<name>A0AAD5PPB7_9CRUS</name>
<comment type="caution">
    <text evidence="1">The sequence shown here is derived from an EMBL/GenBank/DDBJ whole genome shotgun (WGS) entry which is preliminary data.</text>
</comment>
<organism evidence="1 2">
    <name type="scientific">Daphnia sinensis</name>
    <dbReference type="NCBI Taxonomy" id="1820382"/>
    <lineage>
        <taxon>Eukaryota</taxon>
        <taxon>Metazoa</taxon>
        <taxon>Ecdysozoa</taxon>
        <taxon>Arthropoda</taxon>
        <taxon>Crustacea</taxon>
        <taxon>Branchiopoda</taxon>
        <taxon>Diplostraca</taxon>
        <taxon>Cladocera</taxon>
        <taxon>Anomopoda</taxon>
        <taxon>Daphniidae</taxon>
        <taxon>Daphnia</taxon>
        <taxon>Daphnia similis group</taxon>
    </lineage>
</organism>
<protein>
    <recommendedName>
        <fullName evidence="3">Endonuclease/exonuclease/phosphatase domain-containing protein</fullName>
    </recommendedName>
</protein>